<dbReference type="SUPFAM" id="SSF49879">
    <property type="entry name" value="SMAD/FHA domain"/>
    <property type="match status" value="1"/>
</dbReference>
<evidence type="ECO:0000313" key="3">
    <source>
        <dbReference type="EMBL" id="MUG68855.1"/>
    </source>
</evidence>
<comment type="caution">
    <text evidence="4">The sequence shown here is derived from an EMBL/GenBank/DDBJ whole genome shotgun (WGS) entry which is preliminary data.</text>
</comment>
<evidence type="ECO:0000313" key="5">
    <source>
        <dbReference type="Proteomes" id="UP000215596"/>
    </source>
</evidence>
<dbReference type="InterPro" id="IPR000253">
    <property type="entry name" value="FHA_dom"/>
</dbReference>
<reference evidence="4 5" key="1">
    <citation type="submission" date="2017-07" db="EMBL/GenBank/DDBJ databases">
        <title>Isolation and whole genome analysis of endospore-forming bacteria from heroin.</title>
        <authorList>
            <person name="Kalinowski J."/>
            <person name="Ahrens B."/>
            <person name="Al-Dilaimi A."/>
            <person name="Winkler A."/>
            <person name="Wibberg D."/>
            <person name="Schleenbecker U."/>
            <person name="Ruckert C."/>
            <person name="Wolfel R."/>
            <person name="Grass G."/>
        </authorList>
    </citation>
    <scope>NUCLEOTIDE SEQUENCE [LARGE SCALE GENOMIC DNA]</scope>
    <source>
        <strain evidence="4 5">7537-G1</strain>
    </source>
</reference>
<dbReference type="CDD" id="cd00060">
    <property type="entry name" value="FHA"/>
    <property type="match status" value="1"/>
</dbReference>
<dbReference type="OrthoDB" id="2473431at2"/>
<dbReference type="Gene3D" id="2.60.200.20">
    <property type="match status" value="1"/>
</dbReference>
<dbReference type="Pfam" id="PF00498">
    <property type="entry name" value="FHA"/>
    <property type="match status" value="1"/>
</dbReference>
<evidence type="ECO:0000313" key="4">
    <source>
        <dbReference type="EMBL" id="PAD73298.1"/>
    </source>
</evidence>
<evidence type="ECO:0000259" key="2">
    <source>
        <dbReference type="PROSITE" id="PS50006"/>
    </source>
</evidence>
<organism evidence="4 5">
    <name type="scientific">Paenibacillus campinasensis</name>
    <dbReference type="NCBI Taxonomy" id="66347"/>
    <lineage>
        <taxon>Bacteria</taxon>
        <taxon>Bacillati</taxon>
        <taxon>Bacillota</taxon>
        <taxon>Bacilli</taxon>
        <taxon>Bacillales</taxon>
        <taxon>Paenibacillaceae</taxon>
        <taxon>Paenibacillus</taxon>
    </lineage>
</organism>
<keyword evidence="6" id="KW-1185">Reference proteome</keyword>
<proteinExistence type="predicted"/>
<dbReference type="Proteomes" id="UP000435177">
    <property type="component" value="Unassembled WGS sequence"/>
</dbReference>
<keyword evidence="1" id="KW-1133">Transmembrane helix</keyword>
<protein>
    <submittedName>
        <fullName evidence="3">FHA domain-containing protein</fullName>
    </submittedName>
</protein>
<gene>
    <name evidence="4" type="ORF">CHH67_20570</name>
    <name evidence="3" type="ORF">GNP94_23080</name>
</gene>
<keyword evidence="1" id="KW-0472">Membrane</keyword>
<reference evidence="3 6" key="2">
    <citation type="submission" date="2019-11" db="EMBL/GenBank/DDBJ databases">
        <title>Draft genome sequences of five Paenibacillus species of dairy origin.</title>
        <authorList>
            <person name="Olajide A.M."/>
            <person name="Chen S."/>
            <person name="Lapointe G."/>
        </authorList>
    </citation>
    <scope>NUCLEOTIDE SEQUENCE [LARGE SCALE GENOMIC DNA]</scope>
    <source>
        <strain evidence="3 6">3CS1</strain>
    </source>
</reference>
<dbReference type="EMBL" id="WOAA01000038">
    <property type="protein sequence ID" value="MUG68855.1"/>
    <property type="molecule type" value="Genomic_DNA"/>
</dbReference>
<keyword evidence="1" id="KW-0812">Transmembrane</keyword>
<evidence type="ECO:0000313" key="6">
    <source>
        <dbReference type="Proteomes" id="UP000435177"/>
    </source>
</evidence>
<feature type="transmembrane region" description="Helical" evidence="1">
    <location>
        <begin position="15"/>
        <end position="35"/>
    </location>
</feature>
<dbReference type="InterPro" id="IPR008984">
    <property type="entry name" value="SMAD_FHA_dom_sf"/>
</dbReference>
<accession>A0A268EJI8</accession>
<dbReference type="EMBL" id="NPBY01000067">
    <property type="protein sequence ID" value="PAD73298.1"/>
    <property type="molecule type" value="Genomic_DNA"/>
</dbReference>
<dbReference type="PROSITE" id="PS50006">
    <property type="entry name" value="FHA_DOMAIN"/>
    <property type="match status" value="1"/>
</dbReference>
<name>A0A268EJI8_9BACL</name>
<evidence type="ECO:0000256" key="1">
    <source>
        <dbReference type="SAM" id="Phobius"/>
    </source>
</evidence>
<dbReference type="AlphaFoldDB" id="A0A268EJI8"/>
<feature type="domain" description="FHA" evidence="2">
    <location>
        <begin position="84"/>
        <end position="140"/>
    </location>
</feature>
<dbReference type="Proteomes" id="UP000215596">
    <property type="component" value="Unassembled WGS sequence"/>
</dbReference>
<sequence>MITAVAYVLLLSEDVHWQIAAAGSVVICALVHLALGGNGGSSTRVQANAGFRKPAEPRDIVKLVQIDEDGEPVKEWYIMGQTSLLIGKSNPMQEVEIDLADSEYASLISSVHAVLNRVNQEWFIEDNDSASGTGVRAASRSTAMKLQSGEPCRINSGDLLYIANTRLLVK</sequence>